<dbReference type="EMBL" id="CP036272">
    <property type="protein sequence ID" value="QDT60015.1"/>
    <property type="molecule type" value="Genomic_DNA"/>
</dbReference>
<reference evidence="1 2" key="1">
    <citation type="submission" date="2019-02" db="EMBL/GenBank/DDBJ databases">
        <title>Deep-cultivation of Planctomycetes and their phenomic and genomic characterization uncovers novel biology.</title>
        <authorList>
            <person name="Wiegand S."/>
            <person name="Jogler M."/>
            <person name="Boedeker C."/>
            <person name="Pinto D."/>
            <person name="Vollmers J."/>
            <person name="Rivas-Marin E."/>
            <person name="Kohn T."/>
            <person name="Peeters S.H."/>
            <person name="Heuer A."/>
            <person name="Rast P."/>
            <person name="Oberbeckmann S."/>
            <person name="Bunk B."/>
            <person name="Jeske O."/>
            <person name="Meyerdierks A."/>
            <person name="Storesund J.E."/>
            <person name="Kallscheuer N."/>
            <person name="Luecker S."/>
            <person name="Lage O.M."/>
            <person name="Pohl T."/>
            <person name="Merkel B.J."/>
            <person name="Hornburger P."/>
            <person name="Mueller R.-W."/>
            <person name="Bruemmer F."/>
            <person name="Labrenz M."/>
            <person name="Spormann A.M."/>
            <person name="Op den Camp H."/>
            <person name="Overmann J."/>
            <person name="Amann R."/>
            <person name="Jetten M.S.M."/>
            <person name="Mascher T."/>
            <person name="Medema M.H."/>
            <person name="Devos D.P."/>
            <person name="Kaster A.-K."/>
            <person name="Ovreas L."/>
            <person name="Rohde M."/>
            <person name="Galperin M.Y."/>
            <person name="Jogler C."/>
        </authorList>
    </citation>
    <scope>NUCLEOTIDE SEQUENCE [LARGE SCALE GENOMIC DNA]</scope>
    <source>
        <strain evidence="1 2">SV_7m_r</strain>
    </source>
</reference>
<protein>
    <submittedName>
        <fullName evidence="1">Uncharacterized protein</fullName>
    </submittedName>
</protein>
<name>A0A517SV57_9BACT</name>
<accession>A0A517SV57</accession>
<sequence length="66" mass="7269">MPKKHLVLQQSEGIVLQCASRIYAAYVASGRVSDDELETWMKRSIREAIALAVCVDDAIISDGEMS</sequence>
<organism evidence="1 2">
    <name type="scientific">Stieleria bergensis</name>
    <dbReference type="NCBI Taxonomy" id="2528025"/>
    <lineage>
        <taxon>Bacteria</taxon>
        <taxon>Pseudomonadati</taxon>
        <taxon>Planctomycetota</taxon>
        <taxon>Planctomycetia</taxon>
        <taxon>Pirellulales</taxon>
        <taxon>Pirellulaceae</taxon>
        <taxon>Stieleria</taxon>
    </lineage>
</organism>
<gene>
    <name evidence="1" type="ORF">SV7mr_25310</name>
</gene>
<keyword evidence="2" id="KW-1185">Reference proteome</keyword>
<dbReference type="AlphaFoldDB" id="A0A517SV57"/>
<evidence type="ECO:0000313" key="2">
    <source>
        <dbReference type="Proteomes" id="UP000315003"/>
    </source>
</evidence>
<evidence type="ECO:0000313" key="1">
    <source>
        <dbReference type="EMBL" id="QDT60015.1"/>
    </source>
</evidence>
<dbReference type="RefSeq" id="WP_145272238.1">
    <property type="nucleotide sequence ID" value="NZ_CP036272.1"/>
</dbReference>
<dbReference type="Proteomes" id="UP000315003">
    <property type="component" value="Chromosome"/>
</dbReference>
<proteinExistence type="predicted"/>
<dbReference type="OrthoDB" id="288107at2"/>